<reference evidence="2" key="1">
    <citation type="journal article" date="2011" name="PLoS Genet.">
        <title>Genomic analysis of the necrotrophic fungal pathogens Sclerotinia sclerotiorum and Botrytis cinerea.</title>
        <authorList>
            <person name="Amselem J."/>
            <person name="Cuomo C.A."/>
            <person name="van Kan J.A."/>
            <person name="Viaud M."/>
            <person name="Benito E.P."/>
            <person name="Couloux A."/>
            <person name="Coutinho P.M."/>
            <person name="de Vries R.P."/>
            <person name="Dyer P.S."/>
            <person name="Fillinger S."/>
            <person name="Fournier E."/>
            <person name="Gout L."/>
            <person name="Hahn M."/>
            <person name="Kohn L."/>
            <person name="Lapalu N."/>
            <person name="Plummer K.M."/>
            <person name="Pradier J.M."/>
            <person name="Quevillon E."/>
            <person name="Sharon A."/>
            <person name="Simon A."/>
            <person name="ten Have A."/>
            <person name="Tudzynski B."/>
            <person name="Tudzynski P."/>
            <person name="Wincker P."/>
            <person name="Andrew M."/>
            <person name="Anthouard V."/>
            <person name="Beever R.E."/>
            <person name="Beffa R."/>
            <person name="Benoit I."/>
            <person name="Bouzid O."/>
            <person name="Brault B."/>
            <person name="Chen Z."/>
            <person name="Choquer M."/>
            <person name="Collemare J."/>
            <person name="Cotton P."/>
            <person name="Danchin E.G."/>
            <person name="Da Silva C."/>
            <person name="Gautier A."/>
            <person name="Giraud C."/>
            <person name="Giraud T."/>
            <person name="Gonzalez C."/>
            <person name="Grossetete S."/>
            <person name="Guldener U."/>
            <person name="Henrissat B."/>
            <person name="Howlett B.J."/>
            <person name="Kodira C."/>
            <person name="Kretschmer M."/>
            <person name="Lappartient A."/>
            <person name="Leroch M."/>
            <person name="Levis C."/>
            <person name="Mauceli E."/>
            <person name="Neuveglise C."/>
            <person name="Oeser B."/>
            <person name="Pearson M."/>
            <person name="Poulain J."/>
            <person name="Poussereau N."/>
            <person name="Quesneville H."/>
            <person name="Rascle C."/>
            <person name="Schumacher J."/>
            <person name="Segurens B."/>
            <person name="Sexton A."/>
            <person name="Silva E."/>
            <person name="Sirven C."/>
            <person name="Soanes D.M."/>
            <person name="Talbot N.J."/>
            <person name="Templeton M."/>
            <person name="Yandava C."/>
            <person name="Yarden O."/>
            <person name="Zeng Q."/>
            <person name="Rollins J.A."/>
            <person name="Lebrun M.H."/>
            <person name="Dickman M."/>
        </authorList>
    </citation>
    <scope>NUCLEOTIDE SEQUENCE [LARGE SCALE GENOMIC DNA]</scope>
    <source>
        <strain evidence="2">ATCC 18683 / 1980 / Ss-1</strain>
    </source>
</reference>
<organism evidence="1 2">
    <name type="scientific">Sclerotinia sclerotiorum (strain ATCC 18683 / 1980 / Ss-1)</name>
    <name type="common">White mold</name>
    <name type="synonym">Whetzelinia sclerotiorum</name>
    <dbReference type="NCBI Taxonomy" id="665079"/>
    <lineage>
        <taxon>Eukaryota</taxon>
        <taxon>Fungi</taxon>
        <taxon>Dikarya</taxon>
        <taxon>Ascomycota</taxon>
        <taxon>Pezizomycotina</taxon>
        <taxon>Leotiomycetes</taxon>
        <taxon>Helotiales</taxon>
        <taxon>Sclerotiniaceae</taxon>
        <taxon>Sclerotinia</taxon>
    </lineage>
</organism>
<evidence type="ECO:0000313" key="2">
    <source>
        <dbReference type="Proteomes" id="UP000001312"/>
    </source>
</evidence>
<dbReference type="Proteomes" id="UP000001312">
    <property type="component" value="Unassembled WGS sequence"/>
</dbReference>
<dbReference type="Gene3D" id="3.40.50.300">
    <property type="entry name" value="P-loop containing nucleotide triphosphate hydrolases"/>
    <property type="match status" value="1"/>
</dbReference>
<evidence type="ECO:0000313" key="1">
    <source>
        <dbReference type="EMBL" id="EDN96253.1"/>
    </source>
</evidence>
<proteinExistence type="predicted"/>
<dbReference type="InterPro" id="IPR027417">
    <property type="entry name" value="P-loop_NTPase"/>
</dbReference>
<dbReference type="AlphaFoldDB" id="A7E7A1"/>
<dbReference type="EMBL" id="CH476622">
    <property type="protein sequence ID" value="EDN96253.1"/>
    <property type="molecule type" value="Genomic_DNA"/>
</dbReference>
<accession>A7E7A1</accession>
<dbReference type="RefSeq" id="XP_001596985.1">
    <property type="nucleotide sequence ID" value="XM_001596935.1"/>
</dbReference>
<dbReference type="InParanoid" id="A7E7A1"/>
<dbReference type="HOGENOM" id="CLU_2122551_0_0_1"/>
<dbReference type="GeneID" id="5494018"/>
<gene>
    <name evidence="1" type="ORF">SS1G_01178</name>
</gene>
<dbReference type="STRING" id="665079.A7E7A1"/>
<keyword evidence="2" id="KW-1185">Reference proteome</keyword>
<sequence length="114" mass="12967">MDEVEQLQFQLKYSLGALKPRLVEVSGNDNLHSTINSAAAVVSSIQFNKHFYIPQNVSSIFTGRESLLEELKHAFDISSPLERNHTQRRFVIYGLGGSGKTQFYCKFAQDNREK</sequence>
<dbReference type="KEGG" id="ssl:SS1G_01178"/>
<dbReference type="SUPFAM" id="SSF52540">
    <property type="entry name" value="P-loop containing nucleoside triphosphate hydrolases"/>
    <property type="match status" value="1"/>
</dbReference>
<name>A7E7A1_SCLS1</name>
<protein>
    <submittedName>
        <fullName evidence="1">Uncharacterized protein</fullName>
    </submittedName>
</protein>